<organism evidence="1">
    <name type="scientific">marine metagenome</name>
    <dbReference type="NCBI Taxonomy" id="408172"/>
    <lineage>
        <taxon>unclassified sequences</taxon>
        <taxon>metagenomes</taxon>
        <taxon>ecological metagenomes</taxon>
    </lineage>
</organism>
<reference evidence="1" key="1">
    <citation type="submission" date="2018-05" db="EMBL/GenBank/DDBJ databases">
        <authorList>
            <person name="Lanie J.A."/>
            <person name="Ng W.-L."/>
            <person name="Kazmierczak K.M."/>
            <person name="Andrzejewski T.M."/>
            <person name="Davidsen T.M."/>
            <person name="Wayne K.J."/>
            <person name="Tettelin H."/>
            <person name="Glass J.I."/>
            <person name="Rusch D."/>
            <person name="Podicherti R."/>
            <person name="Tsui H.-C.T."/>
            <person name="Winkler M.E."/>
        </authorList>
    </citation>
    <scope>NUCLEOTIDE SEQUENCE</scope>
</reference>
<name>A0A382LRM6_9ZZZZ</name>
<sequence>MKLPFEIKSIKYDNVYDNLFIPQNKGWQGGDVAHSIELNDKRILWLFGDTFIGNNDYGQRKVLFPHINNSLAITRKITGSNIDLKFYWKNKDGPPSSFFPSLNKTPDIYYWP</sequence>
<protein>
    <submittedName>
        <fullName evidence="1">Uncharacterized protein</fullName>
    </submittedName>
</protein>
<dbReference type="EMBL" id="UINC01087935">
    <property type="protein sequence ID" value="SVC37732.1"/>
    <property type="molecule type" value="Genomic_DNA"/>
</dbReference>
<feature type="non-terminal residue" evidence="1">
    <location>
        <position position="112"/>
    </location>
</feature>
<proteinExistence type="predicted"/>
<evidence type="ECO:0000313" key="1">
    <source>
        <dbReference type="EMBL" id="SVC37732.1"/>
    </source>
</evidence>
<accession>A0A382LRM6</accession>
<gene>
    <name evidence="1" type="ORF">METZ01_LOCUS290586</name>
</gene>
<dbReference type="AlphaFoldDB" id="A0A382LRM6"/>